<feature type="transmembrane region" description="Helical" evidence="6">
    <location>
        <begin position="289"/>
        <end position="313"/>
    </location>
</feature>
<comment type="subcellular location">
    <subcellularLocation>
        <location evidence="1">Membrane</location>
        <topology evidence="1">Multi-pass membrane protein</topology>
    </subcellularLocation>
</comment>
<feature type="transmembrane region" description="Helical" evidence="6">
    <location>
        <begin position="404"/>
        <end position="421"/>
    </location>
</feature>
<organism evidence="7 8">
    <name type="scientific">Zostera marina</name>
    <name type="common">Eelgrass</name>
    <dbReference type="NCBI Taxonomy" id="29655"/>
    <lineage>
        <taxon>Eukaryota</taxon>
        <taxon>Viridiplantae</taxon>
        <taxon>Streptophyta</taxon>
        <taxon>Embryophyta</taxon>
        <taxon>Tracheophyta</taxon>
        <taxon>Spermatophyta</taxon>
        <taxon>Magnoliopsida</taxon>
        <taxon>Liliopsida</taxon>
        <taxon>Zosteraceae</taxon>
        <taxon>Zostera</taxon>
    </lineage>
</organism>
<keyword evidence="2 6" id="KW-0812">Transmembrane</keyword>
<feature type="transmembrane region" description="Helical" evidence="6">
    <location>
        <begin position="244"/>
        <end position="268"/>
    </location>
</feature>
<dbReference type="NCBIfam" id="TIGR00785">
    <property type="entry name" value="dass"/>
    <property type="match status" value="1"/>
</dbReference>
<evidence type="ECO:0000256" key="5">
    <source>
        <dbReference type="SAM" id="MobiDB-lite"/>
    </source>
</evidence>
<feature type="compositionally biased region" description="Basic and acidic residues" evidence="5">
    <location>
        <begin position="7"/>
        <end position="21"/>
    </location>
</feature>
<dbReference type="AlphaFoldDB" id="A0A0K9Q540"/>
<dbReference type="GO" id="GO:0015140">
    <property type="term" value="F:malate transmembrane transporter activity"/>
    <property type="evidence" value="ECO:0007669"/>
    <property type="project" value="UniProtKB-ARBA"/>
</dbReference>
<evidence type="ECO:0000313" key="7">
    <source>
        <dbReference type="EMBL" id="KMZ75607.1"/>
    </source>
</evidence>
<feature type="transmembrane region" description="Helical" evidence="6">
    <location>
        <begin position="105"/>
        <end position="125"/>
    </location>
</feature>
<keyword evidence="3 6" id="KW-1133">Transmembrane helix</keyword>
<protein>
    <submittedName>
        <fullName evidence="7">Tonoplast dicarboxylate transporter</fullName>
    </submittedName>
</protein>
<name>A0A0K9Q540_ZOSMR</name>
<keyword evidence="8" id="KW-1185">Reference proteome</keyword>
<dbReference type="Pfam" id="PF00939">
    <property type="entry name" value="Na_sulph_symp"/>
    <property type="match status" value="1"/>
</dbReference>
<dbReference type="GO" id="GO:0022857">
    <property type="term" value="F:transmembrane transporter activity"/>
    <property type="evidence" value="ECO:0000318"/>
    <property type="project" value="GO_Central"/>
</dbReference>
<feature type="transmembrane region" description="Helical" evidence="6">
    <location>
        <begin position="62"/>
        <end position="85"/>
    </location>
</feature>
<evidence type="ECO:0000256" key="6">
    <source>
        <dbReference type="SAM" id="Phobius"/>
    </source>
</evidence>
<keyword evidence="4 6" id="KW-0472">Membrane</keyword>
<dbReference type="PANTHER" id="PTHR10283:SF82">
    <property type="entry name" value="SOLUTE CARRIER FAMILY 13 MEMBER 2"/>
    <property type="match status" value="1"/>
</dbReference>
<dbReference type="Proteomes" id="UP000036987">
    <property type="component" value="Unassembled WGS sequence"/>
</dbReference>
<comment type="caution">
    <text evidence="7">The sequence shown here is derived from an EMBL/GenBank/DDBJ whole genome shotgun (WGS) entry which is preliminary data.</text>
</comment>
<dbReference type="OMA" id="LMGIWWM"/>
<feature type="transmembrane region" description="Helical" evidence="6">
    <location>
        <begin position="433"/>
        <end position="456"/>
    </location>
</feature>
<evidence type="ECO:0000256" key="4">
    <source>
        <dbReference type="ARBA" id="ARBA00023136"/>
    </source>
</evidence>
<dbReference type="EMBL" id="LFYR01000145">
    <property type="protein sequence ID" value="KMZ75607.1"/>
    <property type="molecule type" value="Genomic_DNA"/>
</dbReference>
<feature type="region of interest" description="Disordered" evidence="5">
    <location>
        <begin position="1"/>
        <end position="21"/>
    </location>
</feature>
<dbReference type="GO" id="GO:0005886">
    <property type="term" value="C:plasma membrane"/>
    <property type="evidence" value="ECO:0000318"/>
    <property type="project" value="GO_Central"/>
</dbReference>
<accession>A0A0K9Q540</accession>
<evidence type="ECO:0000256" key="3">
    <source>
        <dbReference type="ARBA" id="ARBA00022989"/>
    </source>
</evidence>
<dbReference type="OrthoDB" id="6493944at2759"/>
<feature type="transmembrane region" description="Helical" evidence="6">
    <location>
        <begin position="370"/>
        <end position="392"/>
    </location>
</feature>
<reference evidence="8" key="1">
    <citation type="journal article" date="2016" name="Nature">
        <title>The genome of the seagrass Zostera marina reveals angiosperm adaptation to the sea.</title>
        <authorList>
            <person name="Olsen J.L."/>
            <person name="Rouze P."/>
            <person name="Verhelst B."/>
            <person name="Lin Y.-C."/>
            <person name="Bayer T."/>
            <person name="Collen J."/>
            <person name="Dattolo E."/>
            <person name="De Paoli E."/>
            <person name="Dittami S."/>
            <person name="Maumus F."/>
            <person name="Michel G."/>
            <person name="Kersting A."/>
            <person name="Lauritano C."/>
            <person name="Lohaus R."/>
            <person name="Toepel M."/>
            <person name="Tonon T."/>
            <person name="Vanneste K."/>
            <person name="Amirebrahimi M."/>
            <person name="Brakel J."/>
            <person name="Bostroem C."/>
            <person name="Chovatia M."/>
            <person name="Grimwood J."/>
            <person name="Jenkins J.W."/>
            <person name="Jueterbock A."/>
            <person name="Mraz A."/>
            <person name="Stam W.T."/>
            <person name="Tice H."/>
            <person name="Bornberg-Bauer E."/>
            <person name="Green P.J."/>
            <person name="Pearson G.A."/>
            <person name="Procaccini G."/>
            <person name="Duarte C.M."/>
            <person name="Schmutz J."/>
            <person name="Reusch T.B.H."/>
            <person name="Van de Peer Y."/>
        </authorList>
    </citation>
    <scope>NUCLEOTIDE SEQUENCE [LARGE SCALE GENOMIC DNA]</scope>
    <source>
        <strain evidence="8">cv. Finnish</strain>
    </source>
</reference>
<dbReference type="InterPro" id="IPR001898">
    <property type="entry name" value="SLC13A/DASS"/>
</dbReference>
<dbReference type="STRING" id="29655.A0A0K9Q540"/>
<evidence type="ECO:0000313" key="8">
    <source>
        <dbReference type="Proteomes" id="UP000036987"/>
    </source>
</evidence>
<dbReference type="CDD" id="cd01115">
    <property type="entry name" value="SLC13_permease"/>
    <property type="match status" value="1"/>
</dbReference>
<gene>
    <name evidence="7" type="ORF">ZOSMA_112G00210</name>
</gene>
<feature type="transmembrane region" description="Helical" evidence="6">
    <location>
        <begin position="333"/>
        <end position="349"/>
    </location>
</feature>
<feature type="transmembrane region" description="Helical" evidence="6">
    <location>
        <begin position="462"/>
        <end position="484"/>
    </location>
</feature>
<dbReference type="PANTHER" id="PTHR10283">
    <property type="entry name" value="SOLUTE CARRIER FAMILY 13 MEMBER"/>
    <property type="match status" value="1"/>
</dbReference>
<sequence length="519" mass="56397">MDFTGASHDHHSALLPRRERDQTSPVMARRLIYYVAMGPLACLLICLFGGELSGKNMLGVLAWVFIWWLTEAVPVPITSLAPLYLIPILGISSADDVAKCYMNDVIALVLGSFILAIAVEHYNIHQRMALNITWVFCGDPPSPRLLLLGICGTTVFISFWMQNIASVVMMMPVAMGILDQFRDDHAVTNHPVIQQFGKAVVVGVMYSATIGGVATLTGTGVNLILAGVWATYFPEENPISYSSWFLFGFPLSMILLLALWGILCFVFLSETSRDVLASNLDRTHLKRELESLGPMSFAEKMILLVFGVLIVLWMTRSLTDSLPGWTVLFHDNVGDGTVALLMTTLLFIIPNKEGHGEKLMDWNKCKKLQWNVVLLLGAGFAIADGVASSGLADTLSDGLSFLDVVPSFTVTPLVCFVTSIMTEFASNNATTTLVLPILIQLAKTLGMHPLILMVAGSIGAEFAFWLPTGTPANMVGFATGRIVIMDMLKVGLPLKIVGIITVGILMPTLGVFVFGDIGH</sequence>
<proteinExistence type="predicted"/>
<feature type="transmembrane region" description="Helical" evidence="6">
    <location>
        <begin position="31"/>
        <end position="50"/>
    </location>
</feature>
<feature type="transmembrane region" description="Helical" evidence="6">
    <location>
        <begin position="199"/>
        <end position="232"/>
    </location>
</feature>
<dbReference type="GO" id="GO:0055085">
    <property type="term" value="P:transmembrane transport"/>
    <property type="evidence" value="ECO:0000318"/>
    <property type="project" value="GO_Central"/>
</dbReference>
<feature type="transmembrane region" description="Helical" evidence="6">
    <location>
        <begin position="496"/>
        <end position="515"/>
    </location>
</feature>
<evidence type="ECO:0000256" key="1">
    <source>
        <dbReference type="ARBA" id="ARBA00004141"/>
    </source>
</evidence>
<feature type="transmembrane region" description="Helical" evidence="6">
    <location>
        <begin position="145"/>
        <end position="178"/>
    </location>
</feature>
<evidence type="ECO:0000256" key="2">
    <source>
        <dbReference type="ARBA" id="ARBA00022692"/>
    </source>
</evidence>